<dbReference type="GO" id="GO:0016747">
    <property type="term" value="F:acyltransferase activity, transferring groups other than amino-acyl groups"/>
    <property type="evidence" value="ECO:0007669"/>
    <property type="project" value="InterPro"/>
</dbReference>
<keyword evidence="1 4" id="KW-0808">Transferase</keyword>
<dbReference type="InterPro" id="IPR050680">
    <property type="entry name" value="YpeA/RimI_acetyltransf"/>
</dbReference>
<feature type="domain" description="N-acetyltransferase" evidence="3">
    <location>
        <begin position="2"/>
        <end position="147"/>
    </location>
</feature>
<accession>A0A160U2N4</accession>
<dbReference type="SUPFAM" id="SSF55729">
    <property type="entry name" value="Acyl-CoA N-acyltransferases (Nat)"/>
    <property type="match status" value="1"/>
</dbReference>
<dbReference type="InterPro" id="IPR016181">
    <property type="entry name" value="Acyl_CoA_acyltransferase"/>
</dbReference>
<gene>
    <name evidence="4" type="ORF">MGWOODY_Hyp1501</name>
</gene>
<evidence type="ECO:0000313" key="4">
    <source>
        <dbReference type="EMBL" id="CUS57527.1"/>
    </source>
</evidence>
<dbReference type="Gene3D" id="3.40.630.30">
    <property type="match status" value="1"/>
</dbReference>
<dbReference type="Pfam" id="PF00583">
    <property type="entry name" value="Acetyltransf_1"/>
    <property type="match status" value="1"/>
</dbReference>
<proteinExistence type="predicted"/>
<reference evidence="4" key="1">
    <citation type="submission" date="2015-10" db="EMBL/GenBank/DDBJ databases">
        <authorList>
            <person name="Gilbert D.G."/>
        </authorList>
    </citation>
    <scope>NUCLEOTIDE SEQUENCE</scope>
</reference>
<dbReference type="PROSITE" id="PS51186">
    <property type="entry name" value="GNAT"/>
    <property type="match status" value="1"/>
</dbReference>
<evidence type="ECO:0000259" key="3">
    <source>
        <dbReference type="PROSITE" id="PS51186"/>
    </source>
</evidence>
<dbReference type="EMBL" id="CZQD01000045">
    <property type="protein sequence ID" value="CUS57527.1"/>
    <property type="molecule type" value="Genomic_DNA"/>
</dbReference>
<protein>
    <submittedName>
        <fullName evidence="4">GNAT family acetyltransferase VC2332</fullName>
    </submittedName>
</protein>
<dbReference type="AlphaFoldDB" id="A0A160U2N4"/>
<evidence type="ECO:0000256" key="2">
    <source>
        <dbReference type="ARBA" id="ARBA00023315"/>
    </source>
</evidence>
<organism evidence="4">
    <name type="scientific">hydrothermal vent metagenome</name>
    <dbReference type="NCBI Taxonomy" id="652676"/>
    <lineage>
        <taxon>unclassified sequences</taxon>
        <taxon>metagenomes</taxon>
        <taxon>ecological metagenomes</taxon>
    </lineage>
</organism>
<evidence type="ECO:0000256" key="1">
    <source>
        <dbReference type="ARBA" id="ARBA00022679"/>
    </source>
</evidence>
<dbReference type="PANTHER" id="PTHR43420">
    <property type="entry name" value="ACETYLTRANSFERASE"/>
    <property type="match status" value="1"/>
</dbReference>
<name>A0A160U2N4_9ZZZZ</name>
<keyword evidence="2" id="KW-0012">Acyltransferase</keyword>
<sequence>MHDIRAATLDDIAALTDLELAFPEEDRFSRRTWRRLLSGNSAILVSDGKDGLTGAAVLLFRRNSKAARLYSLSVAEAARGTGLSDLFLEKCEDISKQRSCDTLRLEVRETNSRAKRLYERHGYRVMARAAGYYPDGEAALRLEKPLAGVSREDQ</sequence>
<dbReference type="PANTHER" id="PTHR43420:SF12">
    <property type="entry name" value="N-ACETYLTRANSFERASE DOMAIN-CONTAINING PROTEIN"/>
    <property type="match status" value="1"/>
</dbReference>
<dbReference type="InterPro" id="IPR000182">
    <property type="entry name" value="GNAT_dom"/>
</dbReference>